<accession>A0ABR7ID48</accession>
<keyword evidence="3" id="KW-0479">Metal-binding</keyword>
<keyword evidence="9" id="KW-1185">Reference proteome</keyword>
<evidence type="ECO:0000256" key="5">
    <source>
        <dbReference type="ARBA" id="ARBA00023014"/>
    </source>
</evidence>
<proteinExistence type="predicted"/>
<feature type="domain" description="B12-binding" evidence="6">
    <location>
        <begin position="1"/>
        <end position="134"/>
    </location>
</feature>
<reference evidence="8 9" key="1">
    <citation type="submission" date="2020-08" db="EMBL/GenBank/DDBJ databases">
        <title>Genome public.</title>
        <authorList>
            <person name="Liu C."/>
            <person name="Sun Q."/>
        </authorList>
    </citation>
    <scope>NUCLEOTIDE SEQUENCE [LARGE SCALE GENOMIC DNA]</scope>
    <source>
        <strain evidence="8 9">BX0805</strain>
    </source>
</reference>
<feature type="domain" description="Radical SAM core" evidence="7">
    <location>
        <begin position="180"/>
        <end position="410"/>
    </location>
</feature>
<dbReference type="SFLD" id="SFLDG01082">
    <property type="entry name" value="B12-binding_domain_containing"/>
    <property type="match status" value="1"/>
</dbReference>
<dbReference type="PANTHER" id="PTHR43409">
    <property type="entry name" value="ANAEROBIC MAGNESIUM-PROTOPORPHYRIN IX MONOMETHYL ESTER CYCLASE-RELATED"/>
    <property type="match status" value="1"/>
</dbReference>
<keyword evidence="2" id="KW-0949">S-adenosyl-L-methionine</keyword>
<dbReference type="PROSITE" id="PS51332">
    <property type="entry name" value="B12_BINDING"/>
    <property type="match status" value="1"/>
</dbReference>
<dbReference type="SUPFAM" id="SSF102114">
    <property type="entry name" value="Radical SAM enzymes"/>
    <property type="match status" value="1"/>
</dbReference>
<evidence type="ECO:0000256" key="2">
    <source>
        <dbReference type="ARBA" id="ARBA00022691"/>
    </source>
</evidence>
<evidence type="ECO:0000256" key="4">
    <source>
        <dbReference type="ARBA" id="ARBA00023004"/>
    </source>
</evidence>
<keyword evidence="4" id="KW-0408">Iron</keyword>
<dbReference type="InterPro" id="IPR034466">
    <property type="entry name" value="Methyltransferase_Class_B"/>
</dbReference>
<dbReference type="PANTHER" id="PTHR43409:SF16">
    <property type="entry name" value="SLR0320 PROTEIN"/>
    <property type="match status" value="1"/>
</dbReference>
<dbReference type="InterPro" id="IPR007197">
    <property type="entry name" value="rSAM"/>
</dbReference>
<evidence type="ECO:0000313" key="8">
    <source>
        <dbReference type="EMBL" id="MBC5754791.1"/>
    </source>
</evidence>
<gene>
    <name evidence="8" type="ORF">H8Z76_12375</name>
</gene>
<dbReference type="Gene3D" id="3.80.30.20">
    <property type="entry name" value="tm_1862 like domain"/>
    <property type="match status" value="1"/>
</dbReference>
<dbReference type="Pfam" id="PF02310">
    <property type="entry name" value="B12-binding"/>
    <property type="match status" value="1"/>
</dbReference>
<dbReference type="Proteomes" id="UP000621540">
    <property type="component" value="Unassembled WGS sequence"/>
</dbReference>
<dbReference type="InterPro" id="IPR058240">
    <property type="entry name" value="rSAM_sf"/>
</dbReference>
<comment type="caution">
    <text evidence="8">The sequence shown here is derived from an EMBL/GenBank/DDBJ whole genome shotgun (WGS) entry which is preliminary data.</text>
</comment>
<dbReference type="InterPro" id="IPR051198">
    <property type="entry name" value="BchE-like"/>
</dbReference>
<sequence>MKLLLTAVNAKYIHSNLAVYSLRAYAKEYRSQIELAEYTINHRQEYILSGIYKSRPDILCFSCYIWNLDLVLSVAEEFHKLCPEVPIWMGGPEVSYETEAFLREHPFVTGVMVGEGEQSFSELCEYYVNEERRDGIKAEERPETIKGLAFLDEDGHMVFTGEREPIDMSTIPFCYENMEDFKNRIIYYESSRGCPFRCSYCLSSIEKKLRFRDMELVKRELAFFIEKEVPQVKFVDRTFNCDHKHAMEIWKFIREHDRGITNFHFEIAADLLTDEEIAFISGLRPGLIQLEIGVQTTHPETITEIHRKMDLTRVKQVVREIKKNKNVHQHLDLIAGLPYEDYETFQKSFDEIYALKPEQLQLGFLKVLKGSFLFEHAKEYGIVYGSRPPYEVLKTAWLDYDAVLKIKQVEEMLEVYYNSRQYPMSIRLLETRFESAFAMFAALGTYYEKHGYFSMSHSRIRRLEILLAFAEEIDGEHLDVLKEAAVYDIYSRENAKSRPAFAEDRTEYKELAHRFCKKGKLQHLERFYYIMPEEETVKELPERQKEPCYLLFDYEKRDALNHQAEIHPVDPKKEEA</sequence>
<evidence type="ECO:0000256" key="1">
    <source>
        <dbReference type="ARBA" id="ARBA00001966"/>
    </source>
</evidence>
<dbReference type="SMART" id="SM00729">
    <property type="entry name" value="Elp3"/>
    <property type="match status" value="1"/>
</dbReference>
<dbReference type="SFLD" id="SFLDG01123">
    <property type="entry name" value="methyltransferase_(Class_B)"/>
    <property type="match status" value="1"/>
</dbReference>
<dbReference type="CDD" id="cd01335">
    <property type="entry name" value="Radical_SAM"/>
    <property type="match status" value="1"/>
</dbReference>
<name>A0ABR7ID48_9FIRM</name>
<dbReference type="InterPro" id="IPR023404">
    <property type="entry name" value="rSAM_horseshoe"/>
</dbReference>
<evidence type="ECO:0000259" key="6">
    <source>
        <dbReference type="PROSITE" id="PS51332"/>
    </source>
</evidence>
<dbReference type="PROSITE" id="PS51918">
    <property type="entry name" value="RADICAL_SAM"/>
    <property type="match status" value="1"/>
</dbReference>
<dbReference type="InterPro" id="IPR006638">
    <property type="entry name" value="Elp3/MiaA/NifB-like_rSAM"/>
</dbReference>
<dbReference type="Pfam" id="PF13311">
    <property type="entry name" value="DUF4080"/>
    <property type="match status" value="1"/>
</dbReference>
<protein>
    <submittedName>
        <fullName evidence="8">DUF4080 domain-containing protein</fullName>
    </submittedName>
</protein>
<dbReference type="EMBL" id="JACOQH010000011">
    <property type="protein sequence ID" value="MBC5754791.1"/>
    <property type="molecule type" value="Genomic_DNA"/>
</dbReference>
<dbReference type="RefSeq" id="WP_186982661.1">
    <property type="nucleotide sequence ID" value="NZ_JACOQH010000011.1"/>
</dbReference>
<dbReference type="Gene3D" id="3.40.50.280">
    <property type="entry name" value="Cobalamin-binding domain"/>
    <property type="match status" value="1"/>
</dbReference>
<dbReference type="InterPro" id="IPR025288">
    <property type="entry name" value="DUF4080"/>
</dbReference>
<dbReference type="InterPro" id="IPR006158">
    <property type="entry name" value="Cobalamin-bd"/>
</dbReference>
<comment type="cofactor">
    <cofactor evidence="1">
        <name>[4Fe-4S] cluster</name>
        <dbReference type="ChEBI" id="CHEBI:49883"/>
    </cofactor>
</comment>
<dbReference type="Pfam" id="PF04055">
    <property type="entry name" value="Radical_SAM"/>
    <property type="match status" value="1"/>
</dbReference>
<evidence type="ECO:0000313" key="9">
    <source>
        <dbReference type="Proteomes" id="UP000621540"/>
    </source>
</evidence>
<dbReference type="InterPro" id="IPR036724">
    <property type="entry name" value="Cobalamin-bd_sf"/>
</dbReference>
<dbReference type="SFLD" id="SFLDS00029">
    <property type="entry name" value="Radical_SAM"/>
    <property type="match status" value="1"/>
</dbReference>
<evidence type="ECO:0000259" key="7">
    <source>
        <dbReference type="PROSITE" id="PS51918"/>
    </source>
</evidence>
<organism evidence="8 9">
    <name type="scientific">Roseburia yibonii</name>
    <dbReference type="NCBI Taxonomy" id="2763063"/>
    <lineage>
        <taxon>Bacteria</taxon>
        <taxon>Bacillati</taxon>
        <taxon>Bacillota</taxon>
        <taxon>Clostridia</taxon>
        <taxon>Lachnospirales</taxon>
        <taxon>Lachnospiraceae</taxon>
        <taxon>Roseburia</taxon>
    </lineage>
</organism>
<evidence type="ECO:0000256" key="3">
    <source>
        <dbReference type="ARBA" id="ARBA00022723"/>
    </source>
</evidence>
<dbReference type="SUPFAM" id="SSF52242">
    <property type="entry name" value="Cobalamin (vitamin B12)-binding domain"/>
    <property type="match status" value="1"/>
</dbReference>
<keyword evidence="5" id="KW-0411">Iron-sulfur</keyword>